<dbReference type="EMBL" id="KI631699">
    <property type="protein sequence ID" value="EYU26246.1"/>
    <property type="molecule type" value="Genomic_DNA"/>
</dbReference>
<keyword evidence="2" id="KW-1185">Reference proteome</keyword>
<protein>
    <submittedName>
        <fullName evidence="1">Uncharacterized protein</fullName>
    </submittedName>
</protein>
<reference evidence="1 2" key="1">
    <citation type="journal article" date="2013" name="Proc. Natl. Acad. Sci. U.S.A.">
        <title>Fine-scale variation in meiotic recombination in Mimulus inferred from population shotgun sequencing.</title>
        <authorList>
            <person name="Hellsten U."/>
            <person name="Wright K.M."/>
            <person name="Jenkins J."/>
            <person name="Shu S."/>
            <person name="Yuan Y."/>
            <person name="Wessler S.R."/>
            <person name="Schmutz J."/>
            <person name="Willis J.H."/>
            <person name="Rokhsar D.S."/>
        </authorList>
    </citation>
    <scope>NUCLEOTIDE SEQUENCE [LARGE SCALE GENOMIC DNA]</scope>
    <source>
        <strain evidence="2">cv. DUN x IM62</strain>
    </source>
</reference>
<accession>A0A022QE67</accession>
<name>A0A022QE67_ERYGU</name>
<evidence type="ECO:0000313" key="1">
    <source>
        <dbReference type="EMBL" id="EYU26246.1"/>
    </source>
</evidence>
<sequence>MAMGATVYKSVVSAVSVPVTVHTSVASAVSVSGGGENKFNITPVIPKLAARIELAMTMAPAAYTSVIRPSRGGCCGGGVDRIEKSPKLFCVFCLLFNLKGVISQGYKYICFYN</sequence>
<dbReference type="Proteomes" id="UP000030748">
    <property type="component" value="Unassembled WGS sequence"/>
</dbReference>
<evidence type="ECO:0000313" key="2">
    <source>
        <dbReference type="Proteomes" id="UP000030748"/>
    </source>
</evidence>
<dbReference type="AlphaFoldDB" id="A0A022QE67"/>
<organism evidence="1 2">
    <name type="scientific">Erythranthe guttata</name>
    <name type="common">Yellow monkey flower</name>
    <name type="synonym">Mimulus guttatus</name>
    <dbReference type="NCBI Taxonomy" id="4155"/>
    <lineage>
        <taxon>Eukaryota</taxon>
        <taxon>Viridiplantae</taxon>
        <taxon>Streptophyta</taxon>
        <taxon>Embryophyta</taxon>
        <taxon>Tracheophyta</taxon>
        <taxon>Spermatophyta</taxon>
        <taxon>Magnoliopsida</taxon>
        <taxon>eudicotyledons</taxon>
        <taxon>Gunneridae</taxon>
        <taxon>Pentapetalae</taxon>
        <taxon>asterids</taxon>
        <taxon>lamiids</taxon>
        <taxon>Lamiales</taxon>
        <taxon>Phrymaceae</taxon>
        <taxon>Erythranthe</taxon>
    </lineage>
</organism>
<gene>
    <name evidence="1" type="ORF">MIMGU_mgv1a016634mg</name>
</gene>
<proteinExistence type="predicted"/>